<dbReference type="AlphaFoldDB" id="A0A4R2TK72"/>
<keyword evidence="2" id="KW-1185">Reference proteome</keyword>
<dbReference type="OrthoDB" id="6137492at2"/>
<sequence>KEITSFQHFKIDSHRISADKSFYLSANMSGKLYKGYGESLVPIYTDTPISPFKPYDLAIAGNYFLSVGNTITGTDDVASTNLIINPVNPEKHKKSSYDGVTLWDKNTLKPIARLWGNNGSTAGTLSPDGKWVVTGSENYGRYMWSTENPNLRISLAYAEDGVFDKKTKKTDKSQLLPVPEKFKNKQLLGISPTIAYAFVTETEFIQFGESGTKNGYGYEITPLYTVGDPWIKAYVEVGNDPAISANSYSRNLSISSSPQAHILVTGQATGGGINVYKYHPDKMELEKIWVAD</sequence>
<name>A0A4R2TK72_9PAST</name>
<organism evidence="1 2">
    <name type="scientific">Cricetibacter osteomyelitidis</name>
    <dbReference type="NCBI Taxonomy" id="1521931"/>
    <lineage>
        <taxon>Bacteria</taxon>
        <taxon>Pseudomonadati</taxon>
        <taxon>Pseudomonadota</taxon>
        <taxon>Gammaproteobacteria</taxon>
        <taxon>Pasteurellales</taxon>
        <taxon>Pasteurellaceae</taxon>
        <taxon>Cricetibacter</taxon>
    </lineage>
</organism>
<dbReference type="EMBL" id="SLYB01000010">
    <property type="protein sequence ID" value="TCP95252.1"/>
    <property type="molecule type" value="Genomic_DNA"/>
</dbReference>
<accession>A0A4R2TK72</accession>
<feature type="non-terminal residue" evidence="1">
    <location>
        <position position="1"/>
    </location>
</feature>
<protein>
    <submittedName>
        <fullName evidence="1">Uncharacterized protein</fullName>
    </submittedName>
</protein>
<evidence type="ECO:0000313" key="2">
    <source>
        <dbReference type="Proteomes" id="UP000295763"/>
    </source>
</evidence>
<proteinExistence type="predicted"/>
<evidence type="ECO:0000313" key="1">
    <source>
        <dbReference type="EMBL" id="TCP95252.1"/>
    </source>
</evidence>
<comment type="caution">
    <text evidence="1">The sequence shown here is derived from an EMBL/GenBank/DDBJ whole genome shotgun (WGS) entry which is preliminary data.</text>
</comment>
<dbReference type="Proteomes" id="UP000295763">
    <property type="component" value="Unassembled WGS sequence"/>
</dbReference>
<dbReference type="InterPro" id="IPR015943">
    <property type="entry name" value="WD40/YVTN_repeat-like_dom_sf"/>
</dbReference>
<dbReference type="Gene3D" id="2.130.10.10">
    <property type="entry name" value="YVTN repeat-like/Quinoprotein amine dehydrogenase"/>
    <property type="match status" value="1"/>
</dbReference>
<reference evidence="1 2" key="1">
    <citation type="submission" date="2019-03" db="EMBL/GenBank/DDBJ databases">
        <title>Genomic Encyclopedia of Type Strains, Phase IV (KMG-IV): sequencing the most valuable type-strain genomes for metagenomic binning, comparative biology and taxonomic classification.</title>
        <authorList>
            <person name="Goeker M."/>
        </authorList>
    </citation>
    <scope>NUCLEOTIDE SEQUENCE [LARGE SCALE GENOMIC DNA]</scope>
    <source>
        <strain evidence="1 2">DSM 28404</strain>
    </source>
</reference>
<gene>
    <name evidence="1" type="ORF">EDC44_11083</name>
</gene>
<dbReference type="SUPFAM" id="SSF69322">
    <property type="entry name" value="Tricorn protease domain 2"/>
    <property type="match status" value="1"/>
</dbReference>
<dbReference type="RefSeq" id="WP_131976576.1">
    <property type="nucleotide sequence ID" value="NZ_SLYB01000010.1"/>
</dbReference>